<dbReference type="Proteomes" id="UP000238296">
    <property type="component" value="Unassembled WGS sequence"/>
</dbReference>
<sequence>MRRVRIGGDTGRGFDGLGAEQPAGPPQQGAHLIELLLKHRFSHACHATHAPSLPQFTELGAVESRSDRFRGDGTLARVGIFGRRTARRRLRKAARQSLATPPFSPPIDSTPWVLGGLWPAELAEITTQNAAVAEYLNADLQRIANSANERIQELRQANLTAVARQAEEERVIKAAREFAVLRVESTVRAMRSERPAPDERGAVDGTTTVLRPPPARAEPEVTKPEPEVTKPEPEAPNPSRSPTAPPGRGVPRGWRPHRWRWNAPRSSAPRR</sequence>
<feature type="region of interest" description="Disordered" evidence="1">
    <location>
        <begin position="189"/>
        <end position="271"/>
    </location>
</feature>
<evidence type="ECO:0000313" key="2">
    <source>
        <dbReference type="EMBL" id="PQM49726.1"/>
    </source>
</evidence>
<feature type="region of interest" description="Disordered" evidence="1">
    <location>
        <begin position="1"/>
        <end position="27"/>
    </location>
</feature>
<dbReference type="AlphaFoldDB" id="A0A2S8BSW5"/>
<comment type="caution">
    <text evidence="2">The sequence shown here is derived from an EMBL/GenBank/DDBJ whole genome shotgun (WGS) entry which is preliminary data.</text>
</comment>
<evidence type="ECO:0000313" key="3">
    <source>
        <dbReference type="Proteomes" id="UP000238296"/>
    </source>
</evidence>
<organism evidence="2 3">
    <name type="scientific">Mycobacterium talmoniae</name>
    <dbReference type="NCBI Taxonomy" id="1858794"/>
    <lineage>
        <taxon>Bacteria</taxon>
        <taxon>Bacillati</taxon>
        <taxon>Actinomycetota</taxon>
        <taxon>Actinomycetes</taxon>
        <taxon>Mycobacteriales</taxon>
        <taxon>Mycobacteriaceae</taxon>
        <taxon>Mycobacterium</taxon>
    </lineage>
</organism>
<proteinExistence type="predicted"/>
<protein>
    <submittedName>
        <fullName evidence="2">Uncharacterized protein</fullName>
    </submittedName>
</protein>
<feature type="compositionally biased region" description="Basic and acidic residues" evidence="1">
    <location>
        <begin position="190"/>
        <end position="202"/>
    </location>
</feature>
<reference evidence="2 3" key="1">
    <citation type="journal article" date="2017" name="Int. J. Syst. Evol. Microbiol.">
        <title>Mycobacterium talmoniae sp. nov., a slowly growing mycobacterium isolated from human respiratory samples.</title>
        <authorList>
            <person name="Davidson R.M."/>
            <person name="DeGroote M.A."/>
            <person name="Marola J.L."/>
            <person name="Buss S."/>
            <person name="Jones V."/>
            <person name="McNeil M.R."/>
            <person name="Freifeld A.G."/>
            <person name="Elaine Epperson L."/>
            <person name="Hasan N.A."/>
            <person name="Jackson M."/>
            <person name="Iwen P.C."/>
            <person name="Salfinger M."/>
            <person name="Strong M."/>
        </authorList>
    </citation>
    <scope>NUCLEOTIDE SEQUENCE [LARGE SCALE GENOMIC DNA]</scope>
    <source>
        <strain evidence="2 3">ATCC BAA-2683</strain>
    </source>
</reference>
<feature type="compositionally biased region" description="Basic and acidic residues" evidence="1">
    <location>
        <begin position="217"/>
        <end position="233"/>
    </location>
</feature>
<name>A0A2S8BSW5_9MYCO</name>
<accession>A0A2S8BSW5</accession>
<dbReference type="EMBL" id="PPEA01000008">
    <property type="protein sequence ID" value="PQM49726.1"/>
    <property type="molecule type" value="Genomic_DNA"/>
</dbReference>
<evidence type="ECO:0000256" key="1">
    <source>
        <dbReference type="SAM" id="MobiDB-lite"/>
    </source>
</evidence>
<gene>
    <name evidence="2" type="ORF">C1Y40_00047</name>
</gene>